<dbReference type="EMBL" id="CP146256">
    <property type="protein sequence ID" value="XAH72377.1"/>
    <property type="molecule type" value="Genomic_DNA"/>
</dbReference>
<evidence type="ECO:0000313" key="3">
    <source>
        <dbReference type="EMBL" id="XAH72377.1"/>
    </source>
</evidence>
<dbReference type="RefSeq" id="WP_342755994.1">
    <property type="nucleotide sequence ID" value="NZ_CP146256.1"/>
</dbReference>
<feature type="region of interest" description="Disordered" evidence="1">
    <location>
        <begin position="1"/>
        <end position="23"/>
    </location>
</feature>
<evidence type="ECO:0000256" key="1">
    <source>
        <dbReference type="SAM" id="MobiDB-lite"/>
    </source>
</evidence>
<protein>
    <submittedName>
        <fullName evidence="3">Flagellar hook-length control protein FliK</fullName>
    </submittedName>
</protein>
<keyword evidence="3" id="KW-0969">Cilium</keyword>
<sequence>MNLAGLFQPQYGNKSSGSRSDSVRAPISVTASGNYQTQQVIKNLSPGQTIQGEIVSRNGSEVQIRVDKDVVITARLDKDISLVVGQNVTFEVKNQSGQQLALRPLYENLSQNPNVLKALEAAKLPVTDELMRMVSSMMEQGMSIDKNALLDMGKLVSANPGVNPETIVGLRSLNLPVTPENIEQFENYQNYRHQILSSVTDFLSELPAAFQTMAAGGQADAAVNLYKQVLQLFTGPSIQGAMQNAAQSDENGKSMVIDASKITAGMPETAQAAGKESILNAAQNQAEGKMAETIIRMVDGEGDVKTANPDGTAVSKGTEAFAPQGRGDSLQGYTLLSEVLGQDGRNTLLNLLEGMGFSKQQLLQVADGSMPVKQLLQDVSTMLSASGQAVSRESIINLFGSKVYNQLLSNEVLQQWLLKPSDVGQKNTVEDFYGRLREQSARLTEALSQISKDIPLAKSLSTIQSNLEFMNQLNQAFNYIQLPMKMSGGNAHGDLYVYTNRRNAPKEDESVSALLHLDMQYLGTIDIYVKMKEKNVSTKFYLQDEQTIDFIADHIHILNERLSQRGYIMNAEMVMSKEEKKEMDVIDAMSTEEKRENILAQYSFDVRA</sequence>
<keyword evidence="3" id="KW-0966">Cell projection</keyword>
<dbReference type="Gene3D" id="3.30.750.140">
    <property type="match status" value="1"/>
</dbReference>
<accession>A0ABZ3EQA9</accession>
<dbReference type="InterPro" id="IPR038610">
    <property type="entry name" value="FliK-like_C_sf"/>
</dbReference>
<feature type="compositionally biased region" description="Polar residues" evidence="1">
    <location>
        <begin position="10"/>
        <end position="20"/>
    </location>
</feature>
<keyword evidence="3" id="KW-0282">Flagellum</keyword>
<evidence type="ECO:0000313" key="4">
    <source>
        <dbReference type="Proteomes" id="UP001451571"/>
    </source>
</evidence>
<dbReference type="Proteomes" id="UP001451571">
    <property type="component" value="Chromosome"/>
</dbReference>
<dbReference type="Pfam" id="PF02120">
    <property type="entry name" value="Flg_hook"/>
    <property type="match status" value="1"/>
</dbReference>
<dbReference type="InterPro" id="IPR021136">
    <property type="entry name" value="Flagellar_hook_control-like_C"/>
</dbReference>
<name>A0ABZ3EQA9_9FIRM</name>
<gene>
    <name evidence="3" type="ORF">V6984_12660</name>
</gene>
<proteinExistence type="predicted"/>
<organism evidence="3 4">
    <name type="scientific">Kineothrix sedimenti</name>
    <dbReference type="NCBI Taxonomy" id="3123317"/>
    <lineage>
        <taxon>Bacteria</taxon>
        <taxon>Bacillati</taxon>
        <taxon>Bacillota</taxon>
        <taxon>Clostridia</taxon>
        <taxon>Lachnospirales</taxon>
        <taxon>Lachnospiraceae</taxon>
        <taxon>Kineothrix</taxon>
    </lineage>
</organism>
<feature type="domain" description="Flagellar hook-length control protein-like C-terminal" evidence="2">
    <location>
        <begin position="508"/>
        <end position="570"/>
    </location>
</feature>
<reference evidence="3 4" key="1">
    <citation type="submission" date="2024-02" db="EMBL/GenBank/DDBJ databases">
        <title>Bacterial strain from lacustrine sediment.</title>
        <authorList>
            <person name="Petit C."/>
            <person name="Fadhlaoui K."/>
        </authorList>
    </citation>
    <scope>NUCLEOTIDE SEQUENCE [LARGE SCALE GENOMIC DNA]</scope>
    <source>
        <strain evidence="3 4">IPX-CK</strain>
    </source>
</reference>
<evidence type="ECO:0000259" key="2">
    <source>
        <dbReference type="Pfam" id="PF02120"/>
    </source>
</evidence>
<keyword evidence="4" id="KW-1185">Reference proteome</keyword>